<dbReference type="PANTHER" id="PTHR39336">
    <property type="entry name" value="PYRIDOXAMINE PHOSPHATE OXIDASE FAMILY PROTEIN (AFU_ORTHOLOGUE AFUA_6G11440)"/>
    <property type="match status" value="1"/>
</dbReference>
<proteinExistence type="predicted"/>
<dbReference type="Gene3D" id="2.30.110.10">
    <property type="entry name" value="Electron Transport, Fmn-binding Protein, Chain A"/>
    <property type="match status" value="1"/>
</dbReference>
<dbReference type="PANTHER" id="PTHR39336:SF3">
    <property type="entry name" value="PYRIDOXAMINE PHOSPHATE OXIDASE"/>
    <property type="match status" value="1"/>
</dbReference>
<dbReference type="SUPFAM" id="SSF50475">
    <property type="entry name" value="FMN-binding split barrel"/>
    <property type="match status" value="1"/>
</dbReference>
<dbReference type="Proteomes" id="UP000614334">
    <property type="component" value="Unassembled WGS sequence"/>
</dbReference>
<evidence type="ECO:0000313" key="2">
    <source>
        <dbReference type="EMBL" id="KAF8761644.1"/>
    </source>
</evidence>
<protein>
    <submittedName>
        <fullName evidence="2">Pyridox oxidase</fullName>
    </submittedName>
</protein>
<gene>
    <name evidence="2" type="ORF">RHS01_00234</name>
</gene>
<dbReference type="AlphaFoldDB" id="A0A8H7M929"/>
<dbReference type="InterPro" id="IPR011576">
    <property type="entry name" value="Pyridox_Oxase_N"/>
</dbReference>
<evidence type="ECO:0000313" key="3">
    <source>
        <dbReference type="Proteomes" id="UP000614334"/>
    </source>
</evidence>
<organism evidence="2 3">
    <name type="scientific">Rhizoctonia solani</name>
    <dbReference type="NCBI Taxonomy" id="456999"/>
    <lineage>
        <taxon>Eukaryota</taxon>
        <taxon>Fungi</taxon>
        <taxon>Dikarya</taxon>
        <taxon>Basidiomycota</taxon>
        <taxon>Agaricomycotina</taxon>
        <taxon>Agaricomycetes</taxon>
        <taxon>Cantharellales</taxon>
        <taxon>Ceratobasidiaceae</taxon>
        <taxon>Rhizoctonia</taxon>
    </lineage>
</organism>
<name>A0A8H7M929_9AGAM</name>
<evidence type="ECO:0000259" key="1">
    <source>
        <dbReference type="Pfam" id="PF01243"/>
    </source>
</evidence>
<dbReference type="InterPro" id="IPR012349">
    <property type="entry name" value="Split_barrel_FMN-bd"/>
</dbReference>
<sequence>MIIAQISLSHVPNFFEQIESRASRVDAQSGLRRRFVASHVVTLALASPFCPYCFSLPSPSAPPSPASRFFPPTTPLLGSSFWTAHPRAFTRGWASPVHPRRSAAAGVPHLPGLLPFHVGILIYIPLSQVPYSPYLYIYTVPRHERTQTKLGKFFNTIPDELIPWIQEQKFFWVATAPLSESGHINISPKGVSGTFKIIDNKTFFYQDLTGSGRRAHISVETAAHLRENQRITVLFNAFEGPPQVVRLFGKGEVHELDSPRYNELIPLEERISGSRAAIVVDVHKVGVSRGFSVPLYQHTGERTNLHEISGPLEEADRKFANERKDFEATSSLAHFSFIPSESDPSKDDHTPKGIKDYWSKHNIRSVDDKSACHGLFRKLAGLPPEAVKEDRKSFHQDVFDKDIVHQLGNKGYHIAETIGGRGSL</sequence>
<dbReference type="Pfam" id="PF01243">
    <property type="entry name" value="PNPOx_N"/>
    <property type="match status" value="1"/>
</dbReference>
<reference evidence="2" key="1">
    <citation type="submission" date="2020-09" db="EMBL/GenBank/DDBJ databases">
        <title>Comparative genome analyses of four rice-infecting Rhizoctonia solani isolates reveal extensive enrichment of homogalacturonan modification genes.</title>
        <authorList>
            <person name="Lee D.-Y."/>
            <person name="Jeon J."/>
            <person name="Kim K.-T."/>
            <person name="Cheong K."/>
            <person name="Song H."/>
            <person name="Choi G."/>
            <person name="Ko J."/>
            <person name="Opiyo S.O."/>
            <person name="Zuo S."/>
            <person name="Madhav S."/>
            <person name="Lee Y.-H."/>
            <person name="Wang G.-L."/>
        </authorList>
    </citation>
    <scope>NUCLEOTIDE SEQUENCE</scope>
    <source>
        <strain evidence="2">AG1-IA B2</strain>
    </source>
</reference>
<accession>A0A8H7M929</accession>
<comment type="caution">
    <text evidence="2">The sequence shown here is derived from an EMBL/GenBank/DDBJ whole genome shotgun (WGS) entry which is preliminary data.</text>
</comment>
<dbReference type="EMBL" id="JACYCF010000001">
    <property type="protein sequence ID" value="KAF8761644.1"/>
    <property type="molecule type" value="Genomic_DNA"/>
</dbReference>
<feature type="domain" description="Pyridoxamine 5'-phosphate oxidase N-terminal" evidence="1">
    <location>
        <begin position="158"/>
        <end position="285"/>
    </location>
</feature>